<evidence type="ECO:0000313" key="4">
    <source>
        <dbReference type="EMBL" id="ALS32798.1"/>
    </source>
</evidence>
<evidence type="ECO:0000256" key="1">
    <source>
        <dbReference type="ARBA" id="ARBA00022801"/>
    </source>
</evidence>
<name>A0A0U2X627_9GAMM</name>
<feature type="domain" description="HD" evidence="3">
    <location>
        <begin position="58"/>
        <end position="246"/>
    </location>
</feature>
<comment type="similarity">
    <text evidence="2">Belongs to the dGTPase family. Type 2 subfamily.</text>
</comment>
<dbReference type="RefSeq" id="WP_058373219.1">
    <property type="nucleotide sequence ID" value="NZ_CP011034.1"/>
</dbReference>
<dbReference type="InterPro" id="IPR003607">
    <property type="entry name" value="HD/PDEase_dom"/>
</dbReference>
<dbReference type="EMBL" id="CP011034">
    <property type="protein sequence ID" value="ALS32798.1"/>
    <property type="molecule type" value="Genomic_DNA"/>
</dbReference>
<dbReference type="GO" id="GO:0008832">
    <property type="term" value="F:dGTPase activity"/>
    <property type="evidence" value="ECO:0007669"/>
    <property type="project" value="TreeGrafter"/>
</dbReference>
<organism evidence="4">
    <name type="scientific">Pseudoalteromonas translucida KMM 520</name>
    <dbReference type="NCBI Taxonomy" id="1315283"/>
    <lineage>
        <taxon>Bacteria</taxon>
        <taxon>Pseudomonadati</taxon>
        <taxon>Pseudomonadota</taxon>
        <taxon>Gammaproteobacteria</taxon>
        <taxon>Alteromonadales</taxon>
        <taxon>Pseudoalteromonadaceae</taxon>
        <taxon>Pseudoalteromonas</taxon>
    </lineage>
</organism>
<dbReference type="InterPro" id="IPR050135">
    <property type="entry name" value="dGTPase-like"/>
</dbReference>
<dbReference type="HAMAP" id="MF_01212">
    <property type="entry name" value="dGTPase_type2"/>
    <property type="match status" value="1"/>
</dbReference>
<accession>A0A0U2X627</accession>
<dbReference type="NCBIfam" id="TIGR01353">
    <property type="entry name" value="dGTP_triPase"/>
    <property type="match status" value="1"/>
</dbReference>
<dbReference type="PANTHER" id="PTHR11373">
    <property type="entry name" value="DEOXYNUCLEOSIDE TRIPHOSPHATE TRIPHOSPHOHYDROLASE"/>
    <property type="match status" value="1"/>
</dbReference>
<gene>
    <name evidence="4" type="primary">dgt</name>
    <name evidence="4" type="ORF">PTRA_a1613</name>
</gene>
<dbReference type="InterPro" id="IPR023023">
    <property type="entry name" value="dNTPase_2"/>
</dbReference>
<dbReference type="KEGG" id="ptn:PTRA_a1613"/>
<evidence type="ECO:0000313" key="5">
    <source>
        <dbReference type="Proteomes" id="UP000065261"/>
    </source>
</evidence>
<dbReference type="NCBIfam" id="NF041026">
    <property type="entry name" value="antiphage_dGTPase"/>
    <property type="match status" value="1"/>
</dbReference>
<reference evidence="4 5" key="1">
    <citation type="submission" date="2015-03" db="EMBL/GenBank/DDBJ databases">
        <authorList>
            <person name="Murphy D."/>
        </authorList>
    </citation>
    <scope>NUCLEOTIDE SEQUENCE [LARGE SCALE GENOMIC DNA]</scope>
    <source>
        <strain evidence="4 5">KMM 520</strain>
    </source>
</reference>
<dbReference type="CDD" id="cd00077">
    <property type="entry name" value="HDc"/>
    <property type="match status" value="1"/>
</dbReference>
<dbReference type="NCBIfam" id="NF003701">
    <property type="entry name" value="PRK05318.1"/>
    <property type="match status" value="1"/>
</dbReference>
<protein>
    <recommendedName>
        <fullName evidence="2">Deoxyguanosinetriphosphate triphosphohydrolase-like protein</fullName>
    </recommendedName>
</protein>
<proteinExistence type="inferred from homology"/>
<dbReference type="SMART" id="SM00471">
    <property type="entry name" value="HDc"/>
    <property type="match status" value="1"/>
</dbReference>
<dbReference type="InterPro" id="IPR006261">
    <property type="entry name" value="dGTPase"/>
</dbReference>
<dbReference type="Gene3D" id="1.10.3210.10">
    <property type="entry name" value="Hypothetical protein af1432"/>
    <property type="match status" value="1"/>
</dbReference>
<dbReference type="PANTHER" id="PTHR11373:SF40">
    <property type="entry name" value="DEOXYGUANOSINETRIPHOSPHATE TRIPHOSPHOHYDROLASE-LIKE PROTEIN 2"/>
    <property type="match status" value="1"/>
</dbReference>
<dbReference type="Pfam" id="PF13286">
    <property type="entry name" value="HD_assoc"/>
    <property type="match status" value="1"/>
</dbReference>
<dbReference type="PATRIC" id="fig|1315283.4.peg.1390"/>
<dbReference type="SUPFAM" id="SSF109604">
    <property type="entry name" value="HD-domain/PDEase-like"/>
    <property type="match status" value="1"/>
</dbReference>
<dbReference type="Proteomes" id="UP000065261">
    <property type="component" value="Chromosome I"/>
</dbReference>
<evidence type="ECO:0000256" key="2">
    <source>
        <dbReference type="HAMAP-Rule" id="MF_01212"/>
    </source>
</evidence>
<dbReference type="Pfam" id="PF01966">
    <property type="entry name" value="HD"/>
    <property type="match status" value="1"/>
</dbReference>
<dbReference type="PROSITE" id="PS51831">
    <property type="entry name" value="HD"/>
    <property type="match status" value="1"/>
</dbReference>
<dbReference type="GO" id="GO:0006203">
    <property type="term" value="P:dGTP catabolic process"/>
    <property type="evidence" value="ECO:0007669"/>
    <property type="project" value="TreeGrafter"/>
</dbReference>
<dbReference type="OrthoDB" id="9803619at2"/>
<keyword evidence="1 2" id="KW-0378">Hydrolase</keyword>
<dbReference type="InterPro" id="IPR026875">
    <property type="entry name" value="PHydrolase_assoc_dom"/>
</dbReference>
<evidence type="ECO:0000259" key="3">
    <source>
        <dbReference type="PROSITE" id="PS51831"/>
    </source>
</evidence>
<sequence length="430" mass="49869">MDKQWQSRIIEQYKHRPNDNRSPWQVDRSRIIHAAAFRRLQAKTQIMGIGLNDFYRTRLTHSLEVSQIGTGILRHLKVQHSDFSHFPSTGLLETLCLAHDIGHPPFGHGGEIALNYMMREHGGFEGNAQTLRIVAKLEPYSDGHGMNLTRRTLLGFIKYPAFINELWHTIPKANPERAFIKADDWRPAKGLYNDDAAIFNWIIEPLSQNDKTLLSNHTVIDKYRAKTCYKSLDSAIMEHADDIAYAVHDLEDAIATKVLTLDDWQTHALPQLQALNFSWLNDMLESLTLRLFSKHDFERKDAIGELVNTFIIHIHLDVQNEAFECPILKYTAKLETQYESVLQILKHFVFQRLIRNPKMQQIEFKGQNLLIELFTAFASDPLRLLPETTQAQYIEAQKQNQDMRIICDYLSGMSDEYAYKTYQRLFSPVQ</sequence>
<dbReference type="InterPro" id="IPR006674">
    <property type="entry name" value="HD_domain"/>
</dbReference>
<dbReference type="AlphaFoldDB" id="A0A0U2X627"/>